<name>A0ABS2IIT7_9GAMM</name>
<dbReference type="PANTHER" id="PTHR42978:SF6">
    <property type="entry name" value="QUORUM-QUENCHING LACTONASE YTNP-RELATED"/>
    <property type="match status" value="1"/>
</dbReference>
<keyword evidence="3" id="KW-0378">Hydrolase</keyword>
<keyword evidence="2" id="KW-0479">Metal-binding</keyword>
<evidence type="ECO:0000313" key="5">
    <source>
        <dbReference type="EMBL" id="MBM7062981.1"/>
    </source>
</evidence>
<organism evidence="5 6">
    <name type="scientific">Zestomonas insulae</name>
    <dbReference type="NCBI Taxonomy" id="2809017"/>
    <lineage>
        <taxon>Bacteria</taxon>
        <taxon>Pseudomonadati</taxon>
        <taxon>Pseudomonadota</taxon>
        <taxon>Gammaproteobacteria</taxon>
        <taxon>Pseudomonadales</taxon>
        <taxon>Pseudomonadaceae</taxon>
        <taxon>Zestomonas</taxon>
    </lineage>
</organism>
<comment type="caution">
    <text evidence="5">The sequence shown here is derived from an EMBL/GenBank/DDBJ whole genome shotgun (WGS) entry which is preliminary data.</text>
</comment>
<comment type="similarity">
    <text evidence="1">Belongs to the metallo-beta-lactamase superfamily.</text>
</comment>
<gene>
    <name evidence="5" type="ORF">JQX08_19870</name>
</gene>
<dbReference type="Proteomes" id="UP000717995">
    <property type="component" value="Unassembled WGS sequence"/>
</dbReference>
<dbReference type="CDD" id="cd16281">
    <property type="entry name" value="metallo-hydrolase-like_MBL-fold"/>
    <property type="match status" value="1"/>
</dbReference>
<reference evidence="5 6" key="1">
    <citation type="submission" date="2021-02" db="EMBL/GenBank/DDBJ databases">
        <authorList>
            <person name="Lee D.-H."/>
        </authorList>
    </citation>
    <scope>NUCLEOTIDE SEQUENCE [LARGE SCALE GENOMIC DNA]</scope>
    <source>
        <strain evidence="5 6">UL073</strain>
    </source>
</reference>
<evidence type="ECO:0000256" key="4">
    <source>
        <dbReference type="ARBA" id="ARBA00022833"/>
    </source>
</evidence>
<dbReference type="SUPFAM" id="SSF56281">
    <property type="entry name" value="Metallo-hydrolase/oxidoreductase"/>
    <property type="match status" value="1"/>
</dbReference>
<dbReference type="InterPro" id="IPR051013">
    <property type="entry name" value="MBL_superfamily_lactonases"/>
</dbReference>
<dbReference type="EMBL" id="JAFEUP010000006">
    <property type="protein sequence ID" value="MBM7062981.1"/>
    <property type="molecule type" value="Genomic_DNA"/>
</dbReference>
<evidence type="ECO:0000256" key="2">
    <source>
        <dbReference type="ARBA" id="ARBA00022723"/>
    </source>
</evidence>
<dbReference type="InterPro" id="IPR036866">
    <property type="entry name" value="RibonucZ/Hydroxyglut_hydro"/>
</dbReference>
<dbReference type="Gene3D" id="3.60.15.10">
    <property type="entry name" value="Ribonuclease Z/Hydroxyacylglutathione hydrolase-like"/>
    <property type="match status" value="1"/>
</dbReference>
<keyword evidence="6" id="KW-1185">Reference proteome</keyword>
<dbReference type="RefSeq" id="WP_205350157.1">
    <property type="nucleotide sequence ID" value="NZ_JAFEUP010000006.1"/>
</dbReference>
<evidence type="ECO:0000313" key="6">
    <source>
        <dbReference type="Proteomes" id="UP000717995"/>
    </source>
</evidence>
<dbReference type="PANTHER" id="PTHR42978">
    <property type="entry name" value="QUORUM-QUENCHING LACTONASE YTNP-RELATED-RELATED"/>
    <property type="match status" value="1"/>
</dbReference>
<sequence>MNRRLSTLAGQPRRLDGGVMFGATPRPLWAAWMTPDHNNQISLASRALLVQQEQQNILVLAGSDSLLAPLPRACRCQPHSVGLLDSLARHGLREEDVHLVLLTHLQARLPPELQAALRGGELPRLLFPRARYLVGERHWLRAQRPHPLDRALFVAPLISQLESSGRLVLIDRSSSALLGPGWHLQSSDGFTPGQLLPEIDMPAGKVIFAGDLLPGAPWLRLDVTSALDRNPECLVEEKERLLDHLVAIGGRLVLARDPEVAMLRVNRDRQSRYQPFDQHAELTRLDS</sequence>
<protein>
    <submittedName>
        <fullName evidence="5">MBL fold metallo-hydrolase</fullName>
    </submittedName>
</protein>
<evidence type="ECO:0000256" key="3">
    <source>
        <dbReference type="ARBA" id="ARBA00022801"/>
    </source>
</evidence>
<keyword evidence="4" id="KW-0862">Zinc</keyword>
<proteinExistence type="inferred from homology"/>
<accession>A0ABS2IIT7</accession>
<evidence type="ECO:0000256" key="1">
    <source>
        <dbReference type="ARBA" id="ARBA00007749"/>
    </source>
</evidence>